<dbReference type="Gene3D" id="3.30.420.10">
    <property type="entry name" value="Ribonuclease H-like superfamily/Ribonuclease H"/>
    <property type="match status" value="1"/>
</dbReference>
<dbReference type="InterPro" id="IPR012337">
    <property type="entry name" value="RNaseH-like_sf"/>
</dbReference>
<organism evidence="5 6">
    <name type="scientific">Cuneatibacter caecimuris</name>
    <dbReference type="NCBI Taxonomy" id="1796618"/>
    <lineage>
        <taxon>Bacteria</taxon>
        <taxon>Bacillati</taxon>
        <taxon>Bacillota</taxon>
        <taxon>Clostridia</taxon>
        <taxon>Lachnospirales</taxon>
        <taxon>Lachnospiraceae</taxon>
        <taxon>Cuneatibacter</taxon>
    </lineage>
</organism>
<evidence type="ECO:0000256" key="1">
    <source>
        <dbReference type="ARBA" id="ARBA00022722"/>
    </source>
</evidence>
<evidence type="ECO:0000256" key="2">
    <source>
        <dbReference type="ARBA" id="ARBA00022801"/>
    </source>
</evidence>
<keyword evidence="3" id="KW-0269">Exonuclease</keyword>
<dbReference type="PANTHER" id="PTHR30231:SF4">
    <property type="entry name" value="PROTEIN NEN2"/>
    <property type="match status" value="1"/>
</dbReference>
<keyword evidence="1" id="KW-0540">Nuclease</keyword>
<dbReference type="FunFam" id="3.30.420.10:FF:000045">
    <property type="entry name" value="3'-5' exonuclease DinG"/>
    <property type="match status" value="1"/>
</dbReference>
<dbReference type="NCBIfam" id="TIGR00573">
    <property type="entry name" value="dnaq"/>
    <property type="match status" value="1"/>
</dbReference>
<gene>
    <name evidence="5" type="ORF">EV209_1249</name>
</gene>
<proteinExistence type="predicted"/>
<evidence type="ECO:0000256" key="3">
    <source>
        <dbReference type="ARBA" id="ARBA00022839"/>
    </source>
</evidence>
<feature type="domain" description="Exonuclease" evidence="4">
    <location>
        <begin position="4"/>
        <end position="169"/>
    </location>
</feature>
<dbReference type="EMBL" id="SGXF01000001">
    <property type="protein sequence ID" value="RZT03114.1"/>
    <property type="molecule type" value="Genomic_DNA"/>
</dbReference>
<dbReference type="GO" id="GO:0008408">
    <property type="term" value="F:3'-5' exonuclease activity"/>
    <property type="evidence" value="ECO:0007669"/>
    <property type="project" value="TreeGrafter"/>
</dbReference>
<dbReference type="InterPro" id="IPR013520">
    <property type="entry name" value="Ribonucl_H"/>
</dbReference>
<keyword evidence="6" id="KW-1185">Reference proteome</keyword>
<dbReference type="PANTHER" id="PTHR30231">
    <property type="entry name" value="DNA POLYMERASE III SUBUNIT EPSILON"/>
    <property type="match status" value="1"/>
</dbReference>
<reference evidence="5 6" key="1">
    <citation type="submission" date="2019-02" db="EMBL/GenBank/DDBJ databases">
        <title>Genomic Encyclopedia of Type Strains, Phase IV (KMG-IV): sequencing the most valuable type-strain genomes for metagenomic binning, comparative biology and taxonomic classification.</title>
        <authorList>
            <person name="Goeker M."/>
        </authorList>
    </citation>
    <scope>NUCLEOTIDE SEQUENCE [LARGE SCALE GENOMIC DNA]</scope>
    <source>
        <strain evidence="5 6">DSM 29486</strain>
    </source>
</reference>
<dbReference type="RefSeq" id="WP_243647509.1">
    <property type="nucleotide sequence ID" value="NZ_SGXF01000001.1"/>
</dbReference>
<dbReference type="GO" id="GO:0003887">
    <property type="term" value="F:DNA-directed DNA polymerase activity"/>
    <property type="evidence" value="ECO:0007669"/>
    <property type="project" value="InterPro"/>
</dbReference>
<protein>
    <submittedName>
        <fullName evidence="5">DNA polymerase-3 subunit alpha (Gram-positive type)</fullName>
    </submittedName>
</protein>
<dbReference type="GO" id="GO:0005829">
    <property type="term" value="C:cytosol"/>
    <property type="evidence" value="ECO:0007669"/>
    <property type="project" value="TreeGrafter"/>
</dbReference>
<dbReference type="Proteomes" id="UP000292927">
    <property type="component" value="Unassembled WGS sequence"/>
</dbReference>
<evidence type="ECO:0000259" key="4">
    <source>
        <dbReference type="SMART" id="SM00479"/>
    </source>
</evidence>
<dbReference type="AlphaFoldDB" id="A0A4Q7PQ86"/>
<keyword evidence="2" id="KW-0378">Hydrolase</keyword>
<sequence>MIDSYVVVDVETTGLDPKKDRLLEIGALKILEGRPAGTFSKLINPRCEIPEKVKNLTGITNRMASMGHPVSQTVLEFIEFAGNLPLAGHHVIFDYSFLKRAAVNAGAVFEKEGLDTLKISRQLLPELPSRSLEALCAHYEIYMEHHHRALDDAVATAELLHRLAELETSENKAIFQPKPLLYRIKKEKSMTKHQKKYLIDLLKYHRIKLGIEIDSLTRNEASRITDEILSEYGKARR</sequence>
<evidence type="ECO:0000313" key="6">
    <source>
        <dbReference type="Proteomes" id="UP000292927"/>
    </source>
</evidence>
<dbReference type="InterPro" id="IPR036397">
    <property type="entry name" value="RNaseH_sf"/>
</dbReference>
<evidence type="ECO:0000313" key="5">
    <source>
        <dbReference type="EMBL" id="RZT03114.1"/>
    </source>
</evidence>
<dbReference type="SUPFAM" id="SSF53098">
    <property type="entry name" value="Ribonuclease H-like"/>
    <property type="match status" value="1"/>
</dbReference>
<comment type="caution">
    <text evidence="5">The sequence shown here is derived from an EMBL/GenBank/DDBJ whole genome shotgun (WGS) entry which is preliminary data.</text>
</comment>
<name>A0A4Q7PQ86_9FIRM</name>
<dbReference type="CDD" id="cd06127">
    <property type="entry name" value="DEDDh"/>
    <property type="match status" value="1"/>
</dbReference>
<accession>A0A4Q7PQ86</accession>
<dbReference type="GO" id="GO:0006260">
    <property type="term" value="P:DNA replication"/>
    <property type="evidence" value="ECO:0007669"/>
    <property type="project" value="InterPro"/>
</dbReference>
<dbReference type="Pfam" id="PF00929">
    <property type="entry name" value="RNase_T"/>
    <property type="match status" value="1"/>
</dbReference>
<dbReference type="SMART" id="SM00479">
    <property type="entry name" value="EXOIII"/>
    <property type="match status" value="1"/>
</dbReference>
<dbReference type="GO" id="GO:0003677">
    <property type="term" value="F:DNA binding"/>
    <property type="evidence" value="ECO:0007669"/>
    <property type="project" value="InterPro"/>
</dbReference>
<dbReference type="InterPro" id="IPR006054">
    <property type="entry name" value="DnaQ"/>
</dbReference>